<dbReference type="Gene3D" id="3.20.20.70">
    <property type="entry name" value="Aldolase class I"/>
    <property type="match status" value="1"/>
</dbReference>
<keyword evidence="7" id="KW-1185">Reference proteome</keyword>
<comment type="similarity">
    <text evidence="1">Belongs to the nitronate monooxygenase family. NMO class I subfamily.</text>
</comment>
<dbReference type="PANTHER" id="PTHR42747:SF4">
    <property type="entry name" value="BLR1330 PROTEIN"/>
    <property type="match status" value="1"/>
</dbReference>
<keyword evidence="3" id="KW-0288">FMN</keyword>
<proteinExistence type="inferred from homology"/>
<keyword evidence="6" id="KW-0223">Dioxygenase</keyword>
<evidence type="ECO:0000256" key="1">
    <source>
        <dbReference type="ARBA" id="ARBA00009881"/>
    </source>
</evidence>
<keyword evidence="5" id="KW-0503">Monooxygenase</keyword>
<dbReference type="Proteomes" id="UP000033618">
    <property type="component" value="Unassembled WGS sequence"/>
</dbReference>
<reference evidence="6 7" key="1">
    <citation type="submission" date="2015-03" db="EMBL/GenBank/DDBJ databases">
        <title>Draft Genome Sequence of Burkholderia andropogonis type strain ICMP2807, isolated from Sorghum bicolor.</title>
        <authorList>
            <person name="Lopes-Santos L."/>
            <person name="Castro D.B."/>
            <person name="Ottoboni L.M."/>
            <person name="Park D."/>
            <person name="Weirc B.S."/>
            <person name="Destefano S.A."/>
        </authorList>
    </citation>
    <scope>NUCLEOTIDE SEQUENCE [LARGE SCALE GENOMIC DNA]</scope>
    <source>
        <strain evidence="6 7">ICMP2807</strain>
    </source>
</reference>
<evidence type="ECO:0000256" key="5">
    <source>
        <dbReference type="ARBA" id="ARBA00023033"/>
    </source>
</evidence>
<evidence type="ECO:0000313" key="7">
    <source>
        <dbReference type="Proteomes" id="UP000033618"/>
    </source>
</evidence>
<accession>A0A0F5K3N9</accession>
<evidence type="ECO:0000256" key="2">
    <source>
        <dbReference type="ARBA" id="ARBA00022630"/>
    </source>
</evidence>
<dbReference type="AlphaFoldDB" id="A0A0F5K3N9"/>
<dbReference type="InterPro" id="IPR013785">
    <property type="entry name" value="Aldolase_TIM"/>
</dbReference>
<organism evidence="6 7">
    <name type="scientific">Robbsia andropogonis</name>
    <dbReference type="NCBI Taxonomy" id="28092"/>
    <lineage>
        <taxon>Bacteria</taxon>
        <taxon>Pseudomonadati</taxon>
        <taxon>Pseudomonadota</taxon>
        <taxon>Betaproteobacteria</taxon>
        <taxon>Burkholderiales</taxon>
        <taxon>Burkholderiaceae</taxon>
        <taxon>Robbsia</taxon>
    </lineage>
</organism>
<name>A0A0F5K3N9_9BURK</name>
<keyword evidence="4" id="KW-0560">Oxidoreductase</keyword>
<dbReference type="Pfam" id="PF03060">
    <property type="entry name" value="NMO"/>
    <property type="match status" value="1"/>
</dbReference>
<dbReference type="RefSeq" id="WP_046152443.1">
    <property type="nucleotide sequence ID" value="NZ_CADFGU010000008.1"/>
</dbReference>
<dbReference type="InterPro" id="IPR004136">
    <property type="entry name" value="NMO"/>
</dbReference>
<dbReference type="CDD" id="cd04730">
    <property type="entry name" value="NPD_like"/>
    <property type="match status" value="1"/>
</dbReference>
<dbReference type="STRING" id="28092.WM40_05400"/>
<dbReference type="FunFam" id="3.20.20.70:FF:000210">
    <property type="entry name" value="2-nitropropane dioxygenase"/>
    <property type="match status" value="1"/>
</dbReference>
<dbReference type="GO" id="GO:0051213">
    <property type="term" value="F:dioxygenase activity"/>
    <property type="evidence" value="ECO:0007669"/>
    <property type="project" value="UniProtKB-KW"/>
</dbReference>
<gene>
    <name evidence="6" type="ORF">WM40_05400</name>
</gene>
<dbReference type="OrthoDB" id="9778912at2"/>
<comment type="caution">
    <text evidence="6">The sequence shown here is derived from an EMBL/GenBank/DDBJ whole genome shotgun (WGS) entry which is preliminary data.</text>
</comment>
<evidence type="ECO:0000256" key="3">
    <source>
        <dbReference type="ARBA" id="ARBA00022643"/>
    </source>
</evidence>
<dbReference type="EMBL" id="LAQU01000004">
    <property type="protein sequence ID" value="KKB64509.1"/>
    <property type="molecule type" value="Genomic_DNA"/>
</dbReference>
<keyword evidence="2" id="KW-0285">Flavoprotein</keyword>
<evidence type="ECO:0000256" key="4">
    <source>
        <dbReference type="ARBA" id="ARBA00023002"/>
    </source>
</evidence>
<protein>
    <submittedName>
        <fullName evidence="6">2-nitropropane dioxygenase</fullName>
    </submittedName>
</protein>
<evidence type="ECO:0000313" key="6">
    <source>
        <dbReference type="EMBL" id="KKB64509.1"/>
    </source>
</evidence>
<dbReference type="PATRIC" id="fig|28092.6.peg.1285"/>
<dbReference type="PANTHER" id="PTHR42747">
    <property type="entry name" value="NITRONATE MONOOXYGENASE-RELATED"/>
    <property type="match status" value="1"/>
</dbReference>
<dbReference type="GO" id="GO:0018580">
    <property type="term" value="F:nitronate monooxygenase activity"/>
    <property type="evidence" value="ECO:0007669"/>
    <property type="project" value="InterPro"/>
</dbReference>
<dbReference type="SUPFAM" id="SSF51412">
    <property type="entry name" value="Inosine monophosphate dehydrogenase (IMPDH)"/>
    <property type="match status" value="1"/>
</dbReference>
<sequence>MAIPSLLQHIRLPLIAAPMFTVSYPELVIAQCRAGIVGAFPALNARPQPELDAWLKRIAQETTEPYPGVEKCAPYAVNLIIHGSNERQAEDAAVCIAHKVKILITSLGAPPKELVDEVHGYGGIVLHDVIHAKHAKKALEAGVDGLIVVASGAGGHAGRLSPFALVAEIRQFYPDGFIILSGAIASGGAIVAAQAMGADMAYMGTRFIATQEANAAEAYKQAVVAASTDDIVYTDRVTGVLGNYLKDSLIRGGIDLDDVQGRPGALRLNNEQGKAWKDIWGAGQSVAAIGDMPPVETLVNRLATEYRETLDRLVGIKS</sequence>